<comment type="caution">
    <text evidence="1">The sequence shown here is derived from an EMBL/GenBank/DDBJ whole genome shotgun (WGS) entry which is preliminary data.</text>
</comment>
<dbReference type="Proteomes" id="UP001145742">
    <property type="component" value="Unassembled WGS sequence"/>
</dbReference>
<reference evidence="1" key="1">
    <citation type="submission" date="2019-10" db="EMBL/GenBank/DDBJ databases">
        <authorList>
            <person name="Soares A.E.R."/>
            <person name="Aleixo A."/>
            <person name="Schneider P."/>
            <person name="Miyaki C.Y."/>
            <person name="Schneider M.P."/>
            <person name="Mello C."/>
            <person name="Vasconcelos A.T.R."/>
        </authorList>
    </citation>
    <scope>NUCLEOTIDE SEQUENCE</scope>
    <source>
        <tissue evidence="1">Muscle</tissue>
    </source>
</reference>
<keyword evidence="2" id="KW-1185">Reference proteome</keyword>
<proteinExistence type="predicted"/>
<protein>
    <submittedName>
        <fullName evidence="1">Uncharacterized protein</fullName>
    </submittedName>
</protein>
<organism evidence="1 2">
    <name type="scientific">Willisornis vidua</name>
    <name type="common">Xingu scale-backed antbird</name>
    <dbReference type="NCBI Taxonomy" id="1566151"/>
    <lineage>
        <taxon>Eukaryota</taxon>
        <taxon>Metazoa</taxon>
        <taxon>Chordata</taxon>
        <taxon>Craniata</taxon>
        <taxon>Vertebrata</taxon>
        <taxon>Euteleostomi</taxon>
        <taxon>Archelosauria</taxon>
        <taxon>Archosauria</taxon>
        <taxon>Dinosauria</taxon>
        <taxon>Saurischia</taxon>
        <taxon>Theropoda</taxon>
        <taxon>Coelurosauria</taxon>
        <taxon>Aves</taxon>
        <taxon>Neognathae</taxon>
        <taxon>Neoaves</taxon>
        <taxon>Telluraves</taxon>
        <taxon>Australaves</taxon>
        <taxon>Passeriformes</taxon>
        <taxon>Thamnophilidae</taxon>
        <taxon>Willisornis</taxon>
    </lineage>
</organism>
<dbReference type="EMBL" id="WHWB01033789">
    <property type="protein sequence ID" value="KAJ7416935.1"/>
    <property type="molecule type" value="Genomic_DNA"/>
</dbReference>
<gene>
    <name evidence="1" type="ORF">WISP_67769</name>
</gene>
<sequence>MASSKHLFMKFHGVEINYRMDKMGRGPLEVIWSNLPAQDGNPICLNSAFGDIRKTVSDQRGVGQVGNLLKIILSTSAAKAALETQFDLRSGKQKQKDPSGSMDTCPASRGCSCELLREENRNGESKSIAQYWQSQSTKLGRKARPAMDQIFLFLMSTNMTSMPTSVVFWDIDPREIT</sequence>
<evidence type="ECO:0000313" key="2">
    <source>
        <dbReference type="Proteomes" id="UP001145742"/>
    </source>
</evidence>
<name>A0ABQ9DD61_9PASS</name>
<accession>A0ABQ9DD61</accession>
<evidence type="ECO:0000313" key="1">
    <source>
        <dbReference type="EMBL" id="KAJ7416935.1"/>
    </source>
</evidence>